<accession>A0ABV5G282</accession>
<proteinExistence type="predicted"/>
<feature type="region of interest" description="Disordered" evidence="1">
    <location>
        <begin position="1"/>
        <end position="133"/>
    </location>
</feature>
<comment type="caution">
    <text evidence="2">The sequence shown here is derived from an EMBL/GenBank/DDBJ whole genome shotgun (WGS) entry which is preliminary data.</text>
</comment>
<dbReference type="Proteomes" id="UP001589575">
    <property type="component" value="Unassembled WGS sequence"/>
</dbReference>
<evidence type="ECO:0000313" key="3">
    <source>
        <dbReference type="Proteomes" id="UP001589575"/>
    </source>
</evidence>
<sequence>MGFHPRRRADLGVEDLLPGQRPRRSGDPAIIDGHVLRPDRTIEVIPGPVAGEEHSGHGNDSKEAQHRGRIVEVRPRDPENSAEQKDGQSQTQDPDEPPTDQADPCRHRFRTLPLLGPIVRLGAHPNRPPDSWR</sequence>
<reference evidence="2 3" key="1">
    <citation type="submission" date="2024-09" db="EMBL/GenBank/DDBJ databases">
        <authorList>
            <person name="Sun Q."/>
            <person name="Mori K."/>
        </authorList>
    </citation>
    <scope>NUCLEOTIDE SEQUENCE [LARGE SCALE GENOMIC DNA]</scope>
    <source>
        <strain evidence="2 3">CCM 7609</strain>
    </source>
</reference>
<gene>
    <name evidence="2" type="ORF">ACFFX0_18125</name>
</gene>
<name>A0ABV5G282_9MICC</name>
<evidence type="ECO:0000313" key="2">
    <source>
        <dbReference type="EMBL" id="MFB9073015.1"/>
    </source>
</evidence>
<protein>
    <submittedName>
        <fullName evidence="2">Uncharacterized protein</fullName>
    </submittedName>
</protein>
<evidence type="ECO:0000256" key="1">
    <source>
        <dbReference type="SAM" id="MobiDB-lite"/>
    </source>
</evidence>
<feature type="compositionally biased region" description="Basic and acidic residues" evidence="1">
    <location>
        <begin position="51"/>
        <end position="86"/>
    </location>
</feature>
<dbReference type="EMBL" id="JBHMFI010000001">
    <property type="protein sequence ID" value="MFB9073015.1"/>
    <property type="molecule type" value="Genomic_DNA"/>
</dbReference>
<keyword evidence="3" id="KW-1185">Reference proteome</keyword>
<organism evidence="2 3">
    <name type="scientific">Citricoccus parietis</name>
    <dbReference type="NCBI Taxonomy" id="592307"/>
    <lineage>
        <taxon>Bacteria</taxon>
        <taxon>Bacillati</taxon>
        <taxon>Actinomycetota</taxon>
        <taxon>Actinomycetes</taxon>
        <taxon>Micrococcales</taxon>
        <taxon>Micrococcaceae</taxon>
        <taxon>Citricoccus</taxon>
    </lineage>
</organism>